<keyword evidence="2" id="KW-1185">Reference proteome</keyword>
<accession>A0A0V1FDQ1</accession>
<reference evidence="1 2" key="1">
    <citation type="submission" date="2015-01" db="EMBL/GenBank/DDBJ databases">
        <title>Evolution of Trichinella species and genotypes.</title>
        <authorList>
            <person name="Korhonen P.K."/>
            <person name="Edoardo P."/>
            <person name="Giuseppe L.R."/>
            <person name="Gasser R.B."/>
        </authorList>
    </citation>
    <scope>NUCLEOTIDE SEQUENCE [LARGE SCALE GENOMIC DNA]</scope>
    <source>
        <strain evidence="1">ISS470</strain>
    </source>
</reference>
<name>A0A0V1FDQ1_TRIPS</name>
<dbReference type="AlphaFoldDB" id="A0A0V1FDQ1"/>
<evidence type="ECO:0000313" key="1">
    <source>
        <dbReference type="EMBL" id="KRY83427.1"/>
    </source>
</evidence>
<dbReference type="Proteomes" id="UP000054995">
    <property type="component" value="Unassembled WGS sequence"/>
</dbReference>
<dbReference type="EMBL" id="JYDT01000141">
    <property type="protein sequence ID" value="KRY83427.1"/>
    <property type="molecule type" value="Genomic_DNA"/>
</dbReference>
<protein>
    <submittedName>
        <fullName evidence="1">Uncharacterized protein</fullName>
    </submittedName>
</protein>
<sequence>MAYTVISSSVKELAKICVEISRWLFCTEHVPVEHYLIILLHPTFVSEMSTYSSACNLSFC</sequence>
<comment type="caution">
    <text evidence="1">The sequence shown here is derived from an EMBL/GenBank/DDBJ whole genome shotgun (WGS) entry which is preliminary data.</text>
</comment>
<gene>
    <name evidence="1" type="ORF">T4D_8236</name>
</gene>
<proteinExistence type="predicted"/>
<evidence type="ECO:0000313" key="2">
    <source>
        <dbReference type="Proteomes" id="UP000054995"/>
    </source>
</evidence>
<organism evidence="1 2">
    <name type="scientific">Trichinella pseudospiralis</name>
    <name type="common">Parasitic roundworm</name>
    <dbReference type="NCBI Taxonomy" id="6337"/>
    <lineage>
        <taxon>Eukaryota</taxon>
        <taxon>Metazoa</taxon>
        <taxon>Ecdysozoa</taxon>
        <taxon>Nematoda</taxon>
        <taxon>Enoplea</taxon>
        <taxon>Dorylaimia</taxon>
        <taxon>Trichinellida</taxon>
        <taxon>Trichinellidae</taxon>
        <taxon>Trichinella</taxon>
    </lineage>
</organism>
<dbReference type="OrthoDB" id="10405770at2759"/>